<proteinExistence type="predicted"/>
<comment type="caution">
    <text evidence="1">The sequence shown here is derived from an EMBL/GenBank/DDBJ whole genome shotgun (WGS) entry which is preliminary data.</text>
</comment>
<dbReference type="AlphaFoldDB" id="A0A0V1FHB3"/>
<gene>
    <name evidence="1" type="ORF">T4D_11742</name>
</gene>
<protein>
    <submittedName>
        <fullName evidence="1">Uncharacterized protein</fullName>
    </submittedName>
</protein>
<accession>A0A0V1FHB3</accession>
<sequence>MVVARYCVNQSMFCLNSNKQFHHSTSSQSKRETRASAEYNTFQYIQDFQSSPTFEVQKTCN</sequence>
<dbReference type="Proteomes" id="UP000054995">
    <property type="component" value="Unassembled WGS sequence"/>
</dbReference>
<keyword evidence="2" id="KW-1185">Reference proteome</keyword>
<dbReference type="EMBL" id="JYDT01000092">
    <property type="protein sequence ID" value="KRY85358.1"/>
    <property type="molecule type" value="Genomic_DNA"/>
</dbReference>
<name>A0A0V1FHB3_TRIPS</name>
<reference evidence="1 2" key="1">
    <citation type="submission" date="2015-01" db="EMBL/GenBank/DDBJ databases">
        <title>Evolution of Trichinella species and genotypes.</title>
        <authorList>
            <person name="Korhonen P.K."/>
            <person name="Edoardo P."/>
            <person name="Giuseppe L.R."/>
            <person name="Gasser R.B."/>
        </authorList>
    </citation>
    <scope>NUCLEOTIDE SEQUENCE [LARGE SCALE GENOMIC DNA]</scope>
    <source>
        <strain evidence="1">ISS470</strain>
    </source>
</reference>
<organism evidence="1 2">
    <name type="scientific">Trichinella pseudospiralis</name>
    <name type="common">Parasitic roundworm</name>
    <dbReference type="NCBI Taxonomy" id="6337"/>
    <lineage>
        <taxon>Eukaryota</taxon>
        <taxon>Metazoa</taxon>
        <taxon>Ecdysozoa</taxon>
        <taxon>Nematoda</taxon>
        <taxon>Enoplea</taxon>
        <taxon>Dorylaimia</taxon>
        <taxon>Trichinellida</taxon>
        <taxon>Trichinellidae</taxon>
        <taxon>Trichinella</taxon>
    </lineage>
</organism>
<evidence type="ECO:0000313" key="1">
    <source>
        <dbReference type="EMBL" id="KRY85358.1"/>
    </source>
</evidence>
<evidence type="ECO:0000313" key="2">
    <source>
        <dbReference type="Proteomes" id="UP000054995"/>
    </source>
</evidence>